<keyword evidence="1" id="KW-0812">Transmembrane</keyword>
<organism evidence="2 3">
    <name type="scientific">Sphingomonas rustica</name>
    <dbReference type="NCBI Taxonomy" id="3103142"/>
    <lineage>
        <taxon>Bacteria</taxon>
        <taxon>Pseudomonadati</taxon>
        <taxon>Pseudomonadota</taxon>
        <taxon>Alphaproteobacteria</taxon>
        <taxon>Sphingomonadales</taxon>
        <taxon>Sphingomonadaceae</taxon>
        <taxon>Sphingomonas</taxon>
    </lineage>
</organism>
<feature type="transmembrane region" description="Helical" evidence="1">
    <location>
        <begin position="12"/>
        <end position="30"/>
    </location>
</feature>
<reference evidence="2 3" key="1">
    <citation type="submission" date="2024-05" db="EMBL/GenBank/DDBJ databases">
        <title>Sphingomonas sp. HF-S3 16S ribosomal RNA gene Genome sequencing and assembly.</title>
        <authorList>
            <person name="Lee H."/>
        </authorList>
    </citation>
    <scope>NUCLEOTIDE SEQUENCE [LARGE SCALE GENOMIC DNA]</scope>
    <source>
        <strain evidence="2 3">HF-S3</strain>
    </source>
</reference>
<proteinExistence type="predicted"/>
<accession>A0ABV0BG98</accession>
<evidence type="ECO:0000256" key="1">
    <source>
        <dbReference type="SAM" id="Phobius"/>
    </source>
</evidence>
<keyword evidence="1" id="KW-1133">Transmembrane helix</keyword>
<keyword evidence="1" id="KW-0472">Membrane</keyword>
<comment type="caution">
    <text evidence="2">The sequence shown here is derived from an EMBL/GenBank/DDBJ whole genome shotgun (WGS) entry which is preliminary data.</text>
</comment>
<dbReference type="Proteomes" id="UP001427805">
    <property type="component" value="Unassembled WGS sequence"/>
</dbReference>
<protein>
    <submittedName>
        <fullName evidence="2">Uncharacterized protein</fullName>
    </submittedName>
</protein>
<evidence type="ECO:0000313" key="2">
    <source>
        <dbReference type="EMBL" id="MEN3749841.1"/>
    </source>
</evidence>
<dbReference type="EMBL" id="JBDIZK010000018">
    <property type="protein sequence ID" value="MEN3749841.1"/>
    <property type="molecule type" value="Genomic_DNA"/>
</dbReference>
<evidence type="ECO:0000313" key="3">
    <source>
        <dbReference type="Proteomes" id="UP001427805"/>
    </source>
</evidence>
<sequence>MRSLMPWLAKGVLSAAYWLFVLYLATGLFAGDRLGPDGRIGPSVPPLPPWLFAVAAIALYALLSWLWDRIVLGRR</sequence>
<keyword evidence="3" id="KW-1185">Reference proteome</keyword>
<name>A0ABV0BG98_9SPHN</name>
<feature type="transmembrane region" description="Helical" evidence="1">
    <location>
        <begin position="50"/>
        <end position="67"/>
    </location>
</feature>
<gene>
    <name evidence="2" type="ORF">TPR58_21900</name>
</gene>